<feature type="transmembrane region" description="Helical" evidence="1">
    <location>
        <begin position="20"/>
        <end position="39"/>
    </location>
</feature>
<feature type="transmembrane region" description="Helical" evidence="1">
    <location>
        <begin position="89"/>
        <end position="108"/>
    </location>
</feature>
<keyword evidence="3" id="KW-1185">Reference proteome</keyword>
<dbReference type="EMBL" id="JADGMS010000006">
    <property type="protein sequence ID" value="KAF9680989.1"/>
    <property type="molecule type" value="Genomic_DNA"/>
</dbReference>
<evidence type="ECO:0000256" key="1">
    <source>
        <dbReference type="SAM" id="Phobius"/>
    </source>
</evidence>
<sequence>MQRQEMGHLSGLRTSPRGRWFALFFKIVIVLEMVMFARANSDDDPMGEPTAPGLFCISDCVTCPGQAPPGKGPYPYPYYYFYSSKASSFSLHASHFFLLGVFHVVYVLF</sequence>
<keyword evidence="1" id="KW-0812">Transmembrane</keyword>
<evidence type="ECO:0000313" key="3">
    <source>
        <dbReference type="Proteomes" id="UP000657918"/>
    </source>
</evidence>
<evidence type="ECO:0000313" key="2">
    <source>
        <dbReference type="EMBL" id="KAF9680989.1"/>
    </source>
</evidence>
<name>A0A835MXW3_9ROSI</name>
<keyword evidence="1" id="KW-0472">Membrane</keyword>
<accession>A0A835MXW3</accession>
<gene>
    <name evidence="2" type="ORF">SADUNF_Sadunf06G0179000</name>
</gene>
<organism evidence="2 3">
    <name type="scientific">Salix dunnii</name>
    <dbReference type="NCBI Taxonomy" id="1413687"/>
    <lineage>
        <taxon>Eukaryota</taxon>
        <taxon>Viridiplantae</taxon>
        <taxon>Streptophyta</taxon>
        <taxon>Embryophyta</taxon>
        <taxon>Tracheophyta</taxon>
        <taxon>Spermatophyta</taxon>
        <taxon>Magnoliopsida</taxon>
        <taxon>eudicotyledons</taxon>
        <taxon>Gunneridae</taxon>
        <taxon>Pentapetalae</taxon>
        <taxon>rosids</taxon>
        <taxon>fabids</taxon>
        <taxon>Malpighiales</taxon>
        <taxon>Salicaceae</taxon>
        <taxon>Saliceae</taxon>
        <taxon>Salix</taxon>
    </lineage>
</organism>
<dbReference type="AlphaFoldDB" id="A0A835MXW3"/>
<dbReference type="Proteomes" id="UP000657918">
    <property type="component" value="Unassembled WGS sequence"/>
</dbReference>
<reference evidence="2 3" key="1">
    <citation type="submission" date="2020-10" db="EMBL/GenBank/DDBJ databases">
        <title>Plant Genome Project.</title>
        <authorList>
            <person name="Zhang R.-G."/>
        </authorList>
    </citation>
    <scope>NUCLEOTIDE SEQUENCE [LARGE SCALE GENOMIC DNA]</scope>
    <source>
        <strain evidence="2">FAFU-HL-1</strain>
        <tissue evidence="2">Leaf</tissue>
    </source>
</reference>
<keyword evidence="1" id="KW-1133">Transmembrane helix</keyword>
<proteinExistence type="predicted"/>
<protein>
    <submittedName>
        <fullName evidence="2">Uncharacterized protein</fullName>
    </submittedName>
</protein>
<comment type="caution">
    <text evidence="2">The sequence shown here is derived from an EMBL/GenBank/DDBJ whole genome shotgun (WGS) entry which is preliminary data.</text>
</comment>
<dbReference type="OrthoDB" id="1748563at2759"/>